<reference evidence="1" key="1">
    <citation type="journal article" date="2014" name="Front. Microbiol.">
        <title>High frequency of phylogenetically diverse reductive dehalogenase-homologous genes in deep subseafloor sedimentary metagenomes.</title>
        <authorList>
            <person name="Kawai M."/>
            <person name="Futagami T."/>
            <person name="Toyoda A."/>
            <person name="Takaki Y."/>
            <person name="Nishi S."/>
            <person name="Hori S."/>
            <person name="Arai W."/>
            <person name="Tsubouchi T."/>
            <person name="Morono Y."/>
            <person name="Uchiyama I."/>
            <person name="Ito T."/>
            <person name="Fujiyama A."/>
            <person name="Inagaki F."/>
            <person name="Takami H."/>
        </authorList>
    </citation>
    <scope>NUCLEOTIDE SEQUENCE</scope>
    <source>
        <strain evidence="1">Expedition CK06-06</strain>
    </source>
</reference>
<comment type="caution">
    <text evidence="1">The sequence shown here is derived from an EMBL/GenBank/DDBJ whole genome shotgun (WGS) entry which is preliminary data.</text>
</comment>
<dbReference type="AlphaFoldDB" id="X1KKD0"/>
<organism evidence="1">
    <name type="scientific">marine sediment metagenome</name>
    <dbReference type="NCBI Taxonomy" id="412755"/>
    <lineage>
        <taxon>unclassified sequences</taxon>
        <taxon>metagenomes</taxon>
        <taxon>ecological metagenomes</taxon>
    </lineage>
</organism>
<gene>
    <name evidence="1" type="ORF">S03H2_63154</name>
</gene>
<evidence type="ECO:0000313" key="1">
    <source>
        <dbReference type="EMBL" id="GAH82528.1"/>
    </source>
</evidence>
<feature type="non-terminal residue" evidence="1">
    <location>
        <position position="207"/>
    </location>
</feature>
<sequence length="207" mass="24398">MQNLVEKIKSQKWFEGVHRKVNLLTFSLRVVGENKYIKKEYEEKFLQARILISKNNDNVHVMGLSQAKVFHAESRKRVIKNPKLLLEKIKRDELVLKELNNLSKQVKKNKDLLKIIELFKLHDFLFFLCFSLGRQLFKNKSKTKDKKLVKKAIVKHNQWRNGVAGQEDKILKNIEPVLISIAKTIGLRTNDLYYLEIQEFIRGLKKG</sequence>
<name>X1KKD0_9ZZZZ</name>
<proteinExistence type="predicted"/>
<protein>
    <submittedName>
        <fullName evidence="1">Uncharacterized protein</fullName>
    </submittedName>
</protein>
<dbReference type="EMBL" id="BARU01040887">
    <property type="protein sequence ID" value="GAH82528.1"/>
    <property type="molecule type" value="Genomic_DNA"/>
</dbReference>
<accession>X1KKD0</accession>